<accession>A0A346DZD1</accession>
<dbReference type="GO" id="GO:0006020">
    <property type="term" value="P:inositol metabolic process"/>
    <property type="evidence" value="ECO:0007669"/>
    <property type="project" value="TreeGrafter"/>
</dbReference>
<keyword evidence="4" id="KW-1185">Reference proteome</keyword>
<dbReference type="KEGG" id="ppet:C9I82_110"/>
<dbReference type="PANTHER" id="PTHR20854:SF4">
    <property type="entry name" value="INOSITOL-1-MONOPHOSPHATASE-RELATED"/>
    <property type="match status" value="1"/>
</dbReference>
<dbReference type="Gene3D" id="3.40.190.80">
    <property type="match status" value="1"/>
</dbReference>
<evidence type="ECO:0000313" key="4">
    <source>
        <dbReference type="Proteomes" id="UP000256856"/>
    </source>
</evidence>
<evidence type="ECO:0000313" key="3">
    <source>
        <dbReference type="EMBL" id="AXN02086.1"/>
    </source>
</evidence>
<keyword evidence="2" id="KW-0479">Metal-binding</keyword>
<dbReference type="EMBL" id="CP028374">
    <property type="protein sequence ID" value="AXN02086.1"/>
    <property type="molecule type" value="Genomic_DNA"/>
</dbReference>
<dbReference type="GO" id="GO:0007165">
    <property type="term" value="P:signal transduction"/>
    <property type="evidence" value="ECO:0007669"/>
    <property type="project" value="TreeGrafter"/>
</dbReference>
<evidence type="ECO:0000256" key="1">
    <source>
        <dbReference type="ARBA" id="ARBA00009759"/>
    </source>
</evidence>
<comment type="cofactor">
    <cofactor evidence="2">
        <name>Mg(2+)</name>
        <dbReference type="ChEBI" id="CHEBI:18420"/>
    </cofactor>
</comment>
<dbReference type="PANTHER" id="PTHR20854">
    <property type="entry name" value="INOSITOL MONOPHOSPHATASE"/>
    <property type="match status" value="1"/>
</dbReference>
<dbReference type="PRINTS" id="PR00377">
    <property type="entry name" value="IMPHPHTASES"/>
</dbReference>
<evidence type="ECO:0000256" key="2">
    <source>
        <dbReference type="PIRSR" id="PIRSR600760-2"/>
    </source>
</evidence>
<dbReference type="Gene3D" id="3.30.540.10">
    <property type="entry name" value="Fructose-1,6-Bisphosphatase, subunit A, domain 1"/>
    <property type="match status" value="1"/>
</dbReference>
<sequence>MIIFYYINFIRLLFMNPMLNIAIKAIRSAGNFLIQKYANYTKLDISNISKSSSAIVNINRSIKLIIIQVIQKYYPNHIFIKNKYKLDFTKNNNIKWIINSLDGINNFIRKFPHFSISISAIINGRSVISLIYDPIRNDLFSAVRGNGAQLNGFRIRSNSICKLKNIVLALSLKSRLNNDIILYKKILNKLINNHVDFRYTGSPSLDLAYLAAGKIDGYLQVGFNYFDFISNELLLIESGNILSDFIGRSDCLLFDNVICGNPRLLKELLILVK</sequence>
<name>A0A346DZD1_9ENTR</name>
<feature type="binding site" evidence="2">
    <location>
        <position position="101"/>
    </location>
    <ligand>
        <name>Mg(2+)</name>
        <dbReference type="ChEBI" id="CHEBI:18420"/>
        <label>1</label>
        <note>catalytic</note>
    </ligand>
</feature>
<dbReference type="GO" id="GO:0008934">
    <property type="term" value="F:inositol monophosphate 1-phosphatase activity"/>
    <property type="evidence" value="ECO:0007669"/>
    <property type="project" value="TreeGrafter"/>
</dbReference>
<organism evidence="3 4">
    <name type="scientific">Candidatus Purcelliella pentastirinorum</name>
    <dbReference type="NCBI Taxonomy" id="472834"/>
    <lineage>
        <taxon>Bacteria</taxon>
        <taxon>Pseudomonadati</taxon>
        <taxon>Pseudomonadota</taxon>
        <taxon>Gammaproteobacteria</taxon>
        <taxon>Enterobacterales</taxon>
        <taxon>Enterobacteriaceae</taxon>
        <taxon>Candidatus Purcelliella</taxon>
    </lineage>
</organism>
<reference evidence="3 4" key="1">
    <citation type="submission" date="2018-03" db="EMBL/GenBank/DDBJ databases">
        <title>A parallel universe: an anciently diverged bacterial symbiosis in a Hawaiian planthopper (Hemiptera: Cixiidae) reveals rearranged nutritional responsibilities.</title>
        <authorList>
            <person name="Bennett G."/>
            <person name="Mao M."/>
        </authorList>
    </citation>
    <scope>NUCLEOTIDE SEQUENCE [LARGE SCALE GENOMIC DNA]</scope>
    <source>
        <strain evidence="3 4">OLIH</strain>
    </source>
</reference>
<dbReference type="InterPro" id="IPR000760">
    <property type="entry name" value="Inositol_monophosphatase-like"/>
</dbReference>
<dbReference type="AlphaFoldDB" id="A0A346DZD1"/>
<feature type="binding site" evidence="2">
    <location>
        <position position="227"/>
    </location>
    <ligand>
        <name>Mg(2+)</name>
        <dbReference type="ChEBI" id="CHEBI:18420"/>
        <label>1</label>
        <note>catalytic</note>
    </ligand>
</feature>
<dbReference type="Pfam" id="PF00459">
    <property type="entry name" value="Inositol_P"/>
    <property type="match status" value="1"/>
</dbReference>
<dbReference type="SUPFAM" id="SSF56655">
    <property type="entry name" value="Carbohydrate phosphatase"/>
    <property type="match status" value="1"/>
</dbReference>
<keyword evidence="2" id="KW-0460">Magnesium</keyword>
<dbReference type="Proteomes" id="UP000256856">
    <property type="component" value="Chromosome"/>
</dbReference>
<protein>
    <submittedName>
        <fullName evidence="3">Inositol-1-monophosphatase</fullName>
    </submittedName>
</protein>
<gene>
    <name evidence="3" type="ORF">C9I82_110</name>
</gene>
<feature type="binding site" evidence="2">
    <location>
        <position position="102"/>
    </location>
    <ligand>
        <name>Mg(2+)</name>
        <dbReference type="ChEBI" id="CHEBI:18420"/>
        <label>1</label>
        <note>catalytic</note>
    </ligand>
</feature>
<dbReference type="GO" id="GO:0046872">
    <property type="term" value="F:metal ion binding"/>
    <property type="evidence" value="ECO:0007669"/>
    <property type="project" value="UniProtKB-KW"/>
</dbReference>
<proteinExistence type="inferred from homology"/>
<comment type="similarity">
    <text evidence="1">Belongs to the inositol monophosphatase superfamily.</text>
</comment>